<dbReference type="Proteomes" id="UP000799640">
    <property type="component" value="Unassembled WGS sequence"/>
</dbReference>
<dbReference type="InterPro" id="IPR013087">
    <property type="entry name" value="Znf_C2H2_type"/>
</dbReference>
<dbReference type="Pfam" id="PF05920">
    <property type="entry name" value="Homeobox_KN"/>
    <property type="match status" value="1"/>
</dbReference>
<dbReference type="Gene3D" id="1.10.10.60">
    <property type="entry name" value="Homeodomain-like"/>
    <property type="match status" value="1"/>
</dbReference>
<keyword evidence="4" id="KW-0862">Zinc</keyword>
<feature type="domain" description="C2H2-type" evidence="8">
    <location>
        <begin position="437"/>
        <end position="465"/>
    </location>
</feature>
<feature type="region of interest" description="Disordered" evidence="6">
    <location>
        <begin position="344"/>
        <end position="429"/>
    </location>
</feature>
<keyword evidence="4" id="KW-0479">Metal-binding</keyword>
<evidence type="ECO:0008006" key="11">
    <source>
        <dbReference type="Google" id="ProtNLM"/>
    </source>
</evidence>
<evidence type="ECO:0000256" key="2">
    <source>
        <dbReference type="ARBA" id="ARBA00023155"/>
    </source>
</evidence>
<dbReference type="SMART" id="SM00355">
    <property type="entry name" value="ZnF_C2H2"/>
    <property type="match status" value="2"/>
</dbReference>
<evidence type="ECO:0000259" key="7">
    <source>
        <dbReference type="PROSITE" id="PS50071"/>
    </source>
</evidence>
<dbReference type="InterPro" id="IPR009057">
    <property type="entry name" value="Homeodomain-like_sf"/>
</dbReference>
<gene>
    <name evidence="9" type="ORF">EJ06DRAFT_530308</name>
</gene>
<dbReference type="PROSITE" id="PS00028">
    <property type="entry name" value="ZINC_FINGER_C2H2_1"/>
    <property type="match status" value="1"/>
</dbReference>
<feature type="region of interest" description="Disordered" evidence="6">
    <location>
        <begin position="197"/>
        <end position="218"/>
    </location>
</feature>
<feature type="DNA-binding region" description="Homeobox" evidence="5">
    <location>
        <begin position="212"/>
        <end position="274"/>
    </location>
</feature>
<evidence type="ECO:0000256" key="3">
    <source>
        <dbReference type="ARBA" id="ARBA00023242"/>
    </source>
</evidence>
<name>A0A6G1HWD8_9PEZI</name>
<dbReference type="GO" id="GO:0008270">
    <property type="term" value="F:zinc ion binding"/>
    <property type="evidence" value="ECO:0007669"/>
    <property type="project" value="UniProtKB-KW"/>
</dbReference>
<evidence type="ECO:0000256" key="4">
    <source>
        <dbReference type="PROSITE-ProRule" id="PRU00042"/>
    </source>
</evidence>
<dbReference type="PANTHER" id="PTHR11850">
    <property type="entry name" value="HOMEOBOX PROTEIN TRANSCRIPTION FACTORS"/>
    <property type="match status" value="1"/>
</dbReference>
<dbReference type="GO" id="GO:0006355">
    <property type="term" value="P:regulation of DNA-templated transcription"/>
    <property type="evidence" value="ECO:0007669"/>
    <property type="project" value="InterPro"/>
</dbReference>
<feature type="compositionally biased region" description="Acidic residues" evidence="6">
    <location>
        <begin position="200"/>
        <end position="209"/>
    </location>
</feature>
<keyword evidence="1 5" id="KW-0238">DNA-binding</keyword>
<feature type="domain" description="Homeobox" evidence="7">
    <location>
        <begin position="210"/>
        <end position="273"/>
    </location>
</feature>
<organism evidence="9 10">
    <name type="scientific">Trichodelitschia bisporula</name>
    <dbReference type="NCBI Taxonomy" id="703511"/>
    <lineage>
        <taxon>Eukaryota</taxon>
        <taxon>Fungi</taxon>
        <taxon>Dikarya</taxon>
        <taxon>Ascomycota</taxon>
        <taxon>Pezizomycotina</taxon>
        <taxon>Dothideomycetes</taxon>
        <taxon>Dothideomycetes incertae sedis</taxon>
        <taxon>Phaeotrichales</taxon>
        <taxon>Phaeotrichaceae</taxon>
        <taxon>Trichodelitschia</taxon>
    </lineage>
</organism>
<feature type="compositionally biased region" description="Low complexity" evidence="6">
    <location>
        <begin position="380"/>
        <end position="407"/>
    </location>
</feature>
<dbReference type="InterPro" id="IPR008422">
    <property type="entry name" value="KN_HD"/>
</dbReference>
<dbReference type="SUPFAM" id="SSF46689">
    <property type="entry name" value="Homeodomain-like"/>
    <property type="match status" value="1"/>
</dbReference>
<accession>A0A6G1HWD8</accession>
<evidence type="ECO:0000256" key="6">
    <source>
        <dbReference type="SAM" id="MobiDB-lite"/>
    </source>
</evidence>
<keyword evidence="4" id="KW-0863">Zinc-finger</keyword>
<evidence type="ECO:0000256" key="5">
    <source>
        <dbReference type="PROSITE-ProRule" id="PRU00108"/>
    </source>
</evidence>
<dbReference type="GO" id="GO:0005634">
    <property type="term" value="C:nucleus"/>
    <property type="evidence" value="ECO:0007669"/>
    <property type="project" value="UniProtKB-SubCell"/>
</dbReference>
<dbReference type="AlphaFoldDB" id="A0A6G1HWD8"/>
<dbReference type="GO" id="GO:0003677">
    <property type="term" value="F:DNA binding"/>
    <property type="evidence" value="ECO:0007669"/>
    <property type="project" value="UniProtKB-UniRule"/>
</dbReference>
<reference evidence="9" key="1">
    <citation type="journal article" date="2020" name="Stud. Mycol.">
        <title>101 Dothideomycetes genomes: a test case for predicting lifestyles and emergence of pathogens.</title>
        <authorList>
            <person name="Haridas S."/>
            <person name="Albert R."/>
            <person name="Binder M."/>
            <person name="Bloem J."/>
            <person name="Labutti K."/>
            <person name="Salamov A."/>
            <person name="Andreopoulos B."/>
            <person name="Baker S."/>
            <person name="Barry K."/>
            <person name="Bills G."/>
            <person name="Bluhm B."/>
            <person name="Cannon C."/>
            <person name="Castanera R."/>
            <person name="Culley D."/>
            <person name="Daum C."/>
            <person name="Ezra D."/>
            <person name="Gonzalez J."/>
            <person name="Henrissat B."/>
            <person name="Kuo A."/>
            <person name="Liang C."/>
            <person name="Lipzen A."/>
            <person name="Lutzoni F."/>
            <person name="Magnuson J."/>
            <person name="Mondo S."/>
            <person name="Nolan M."/>
            <person name="Ohm R."/>
            <person name="Pangilinan J."/>
            <person name="Park H.-J."/>
            <person name="Ramirez L."/>
            <person name="Alfaro M."/>
            <person name="Sun H."/>
            <person name="Tritt A."/>
            <person name="Yoshinaga Y."/>
            <person name="Zwiers L.-H."/>
            <person name="Turgeon B."/>
            <person name="Goodwin S."/>
            <person name="Spatafora J."/>
            <person name="Crous P."/>
            <person name="Grigoriev I."/>
        </authorList>
    </citation>
    <scope>NUCLEOTIDE SEQUENCE</scope>
    <source>
        <strain evidence="9">CBS 262.69</strain>
    </source>
</reference>
<sequence>MEHQQADMADYFDFTGAAEELSAQDLSAAGFSAADFPAVDFSAAGFSAEDFSAGDFTAEMLDAFPLEAPLSGEVPSISPVSDQSMESYPDEGVHTEFGIAQEDFDYTNFAKWIPRYKKPHHGCTYCKEKHLECWFTYEGQTSCSPCSALFRHCSFNLQEARSTAHMEALHTVQEDQCIQNGTLTNLVALKSYDRTALEPQAEEDDDDDERPSRKTGTRFSRAAVKILKDWMEQHRENPYPTDTEKEHLKVLTGLKLIQINNWLANTRRRHKLRTPRGVSPSIRSPTWPTGASRPVSIPTIPADKRSINHHGKTWDIMNPLERWQHSPPENEPASVSDIANALKSRISPGSSTPSSQGNGPSSHSAGSAHRAPSIASLETGQSDSLLSSGSLSHASSKSYGSKNSFGSYGSGHKDRRRRRRTAANPSRTAPVTQERLFQCTFCTDTFRTKFDWTRHEKSLHLSLEKWICAPLGPVITSKTGQRQCVYCLELNPTDDHLETHGHSLCEEKGMDARTFYRKDHLRQHLRLVHGCKMLESMDAWKSEAAYINSRCGFCDAHFTNWQERCDHLAKHFRSGMKMSGWKGCRGLDSAVAAQVTNAMPPYLIGHESKSPIPFSASNANTWLCGRGIAPSLEAACGTDGVSVNDPQMARYFDYSYDLPESGITRSGATTCWAILTVGLGQYVREQLRIAQETGVQVQLTDEHLQDQARRIMYDSDDTWNQTAADNPEWLELFKKAHGLPNVAKDIRVDLDEDLGANVDELNFDMFFLDPGWDVDVAAGFGVPVQGF</sequence>
<evidence type="ECO:0000256" key="1">
    <source>
        <dbReference type="ARBA" id="ARBA00023125"/>
    </source>
</evidence>
<dbReference type="SMART" id="SM00389">
    <property type="entry name" value="HOX"/>
    <property type="match status" value="1"/>
</dbReference>
<evidence type="ECO:0000313" key="10">
    <source>
        <dbReference type="Proteomes" id="UP000799640"/>
    </source>
</evidence>
<dbReference type="InterPro" id="IPR001356">
    <property type="entry name" value="HD"/>
</dbReference>
<protein>
    <recommendedName>
        <fullName evidence="11">Homeobox domain-containing protein</fullName>
    </recommendedName>
</protein>
<comment type="subcellular location">
    <subcellularLocation>
        <location evidence="5">Nucleus</location>
    </subcellularLocation>
</comment>
<dbReference type="PROSITE" id="PS50157">
    <property type="entry name" value="ZINC_FINGER_C2H2_2"/>
    <property type="match status" value="1"/>
</dbReference>
<keyword evidence="3 5" id="KW-0539">Nucleus</keyword>
<dbReference type="EMBL" id="ML996695">
    <property type="protein sequence ID" value="KAF2400322.1"/>
    <property type="molecule type" value="Genomic_DNA"/>
</dbReference>
<evidence type="ECO:0000313" key="9">
    <source>
        <dbReference type="EMBL" id="KAF2400322.1"/>
    </source>
</evidence>
<proteinExistence type="predicted"/>
<evidence type="ECO:0000259" key="8">
    <source>
        <dbReference type="PROSITE" id="PS50157"/>
    </source>
</evidence>
<dbReference type="OrthoDB" id="5399138at2759"/>
<feature type="compositionally biased region" description="Low complexity" evidence="6">
    <location>
        <begin position="344"/>
        <end position="362"/>
    </location>
</feature>
<dbReference type="CDD" id="cd00086">
    <property type="entry name" value="homeodomain"/>
    <property type="match status" value="1"/>
</dbReference>
<keyword evidence="2 5" id="KW-0371">Homeobox</keyword>
<dbReference type="PROSITE" id="PS50071">
    <property type="entry name" value="HOMEOBOX_2"/>
    <property type="match status" value="1"/>
</dbReference>
<keyword evidence="10" id="KW-1185">Reference proteome</keyword>
<dbReference type="InterPro" id="IPR050224">
    <property type="entry name" value="TALE_homeobox"/>
</dbReference>
<feature type="region of interest" description="Disordered" evidence="6">
    <location>
        <begin position="268"/>
        <end position="307"/>
    </location>
</feature>